<evidence type="ECO:0000313" key="2">
    <source>
        <dbReference type="EMBL" id="PCC38710.1"/>
    </source>
</evidence>
<dbReference type="InterPro" id="IPR040891">
    <property type="entry name" value="HEPN_SAV_6107"/>
</dbReference>
<dbReference type="Pfam" id="PF18726">
    <property type="entry name" value="HEPN_SAV_6107"/>
    <property type="match status" value="1"/>
</dbReference>
<sequence>MNTTTSRHRGSAASLPADARSIRLRLAHLDQDQADLERARQLLQLGRASLEDDPREAFELVHRAALRGAGILVARANRDRRRKLPLNVWTALERLDEEDARRALELAPFVTERGRLDRDSTAQPDPHLLQHHIEQTAQHLQSVSERVLSDLPDSMTALAG</sequence>
<gene>
    <name evidence="2" type="ORF">CIK66_12295</name>
</gene>
<dbReference type="GeneID" id="95326745"/>
<keyword evidence="3" id="KW-1185">Reference proteome</keyword>
<feature type="domain" description="SAV-6107-like HEPN" evidence="1">
    <location>
        <begin position="48"/>
        <end position="143"/>
    </location>
</feature>
<organism evidence="2 3">
    <name type="scientific">Brachybacterium alimentarium</name>
    <dbReference type="NCBI Taxonomy" id="47845"/>
    <lineage>
        <taxon>Bacteria</taxon>
        <taxon>Bacillati</taxon>
        <taxon>Actinomycetota</taxon>
        <taxon>Actinomycetes</taxon>
        <taxon>Micrococcales</taxon>
        <taxon>Dermabacteraceae</taxon>
        <taxon>Brachybacterium</taxon>
    </lineage>
</organism>
<protein>
    <recommendedName>
        <fullName evidence="1">SAV-6107-like HEPN domain-containing protein</fullName>
    </recommendedName>
</protein>
<accession>A0A2A3YHB6</accession>
<dbReference type="EMBL" id="NRGR01000020">
    <property type="protein sequence ID" value="PCC38710.1"/>
    <property type="molecule type" value="Genomic_DNA"/>
</dbReference>
<dbReference type="OrthoDB" id="4793372at2"/>
<evidence type="ECO:0000313" key="3">
    <source>
        <dbReference type="Proteomes" id="UP000218598"/>
    </source>
</evidence>
<dbReference type="RefSeq" id="WP_096164089.1">
    <property type="nucleotide sequence ID" value="NZ_BAAAIQ010000005.1"/>
</dbReference>
<dbReference type="AlphaFoldDB" id="A0A2A3YHB6"/>
<proteinExistence type="predicted"/>
<reference evidence="2 3" key="1">
    <citation type="journal article" date="2017" name="Elife">
        <title>Extensive horizontal gene transfer in cheese-associated bacteria.</title>
        <authorList>
            <person name="Bonham K.S."/>
            <person name="Wolfe B.E."/>
            <person name="Dutton R.J."/>
        </authorList>
    </citation>
    <scope>NUCLEOTIDE SEQUENCE [LARGE SCALE GENOMIC DNA]</scope>
    <source>
        <strain evidence="2 3">341_9</strain>
    </source>
</reference>
<comment type="caution">
    <text evidence="2">The sequence shown here is derived from an EMBL/GenBank/DDBJ whole genome shotgun (WGS) entry which is preliminary data.</text>
</comment>
<evidence type="ECO:0000259" key="1">
    <source>
        <dbReference type="Pfam" id="PF18726"/>
    </source>
</evidence>
<name>A0A2A3YHB6_9MICO</name>
<dbReference type="Proteomes" id="UP000218598">
    <property type="component" value="Unassembled WGS sequence"/>
</dbReference>